<keyword evidence="2 7" id="KW-0813">Transport</keyword>
<feature type="domain" description="ABC transmembrane type-1" evidence="8">
    <location>
        <begin position="97"/>
        <end position="298"/>
    </location>
</feature>
<reference evidence="9 10" key="1">
    <citation type="submission" date="2016-10" db="EMBL/GenBank/DDBJ databases">
        <authorList>
            <person name="de Groot N.N."/>
        </authorList>
    </citation>
    <scope>NUCLEOTIDE SEQUENCE [LARGE SCALE GENOMIC DNA]</scope>
    <source>
        <strain evidence="9 10">DSM 16981</strain>
    </source>
</reference>
<evidence type="ECO:0000256" key="2">
    <source>
        <dbReference type="ARBA" id="ARBA00022448"/>
    </source>
</evidence>
<keyword evidence="10" id="KW-1185">Reference proteome</keyword>
<accession>A0A1G9V5Z7</accession>
<dbReference type="Pfam" id="PF00528">
    <property type="entry name" value="BPD_transp_1"/>
    <property type="match status" value="1"/>
</dbReference>
<evidence type="ECO:0000313" key="10">
    <source>
        <dbReference type="Proteomes" id="UP000199309"/>
    </source>
</evidence>
<organism evidence="9 10">
    <name type="scientific">Megasphaera paucivorans</name>
    <dbReference type="NCBI Taxonomy" id="349095"/>
    <lineage>
        <taxon>Bacteria</taxon>
        <taxon>Bacillati</taxon>
        <taxon>Bacillota</taxon>
        <taxon>Negativicutes</taxon>
        <taxon>Veillonellales</taxon>
        <taxon>Veillonellaceae</taxon>
        <taxon>Megasphaera</taxon>
    </lineage>
</organism>
<dbReference type="RefSeq" id="WP_091649654.1">
    <property type="nucleotide sequence ID" value="NZ_FNHQ01000011.1"/>
</dbReference>
<dbReference type="InterPro" id="IPR045621">
    <property type="entry name" value="BPD_transp_1_N"/>
</dbReference>
<keyword evidence="5 7" id="KW-1133">Transmembrane helix</keyword>
<evidence type="ECO:0000256" key="1">
    <source>
        <dbReference type="ARBA" id="ARBA00004651"/>
    </source>
</evidence>
<gene>
    <name evidence="9" type="ORF">SAMN05660299_01333</name>
</gene>
<dbReference type="SUPFAM" id="SSF161098">
    <property type="entry name" value="MetI-like"/>
    <property type="match status" value="1"/>
</dbReference>
<feature type="transmembrane region" description="Helical" evidence="7">
    <location>
        <begin position="12"/>
        <end position="30"/>
    </location>
</feature>
<comment type="subcellular location">
    <subcellularLocation>
        <location evidence="1 7">Cell membrane</location>
        <topology evidence="1 7">Multi-pass membrane protein</topology>
    </subcellularLocation>
</comment>
<dbReference type="GO" id="GO:0005886">
    <property type="term" value="C:plasma membrane"/>
    <property type="evidence" value="ECO:0007669"/>
    <property type="project" value="UniProtKB-SubCell"/>
</dbReference>
<feature type="transmembrane region" description="Helical" evidence="7">
    <location>
        <begin position="173"/>
        <end position="191"/>
    </location>
</feature>
<evidence type="ECO:0000259" key="8">
    <source>
        <dbReference type="PROSITE" id="PS50928"/>
    </source>
</evidence>
<feature type="transmembrane region" description="Helical" evidence="7">
    <location>
        <begin position="103"/>
        <end position="124"/>
    </location>
</feature>
<evidence type="ECO:0000256" key="4">
    <source>
        <dbReference type="ARBA" id="ARBA00022692"/>
    </source>
</evidence>
<dbReference type="PROSITE" id="PS50928">
    <property type="entry name" value="ABC_TM1"/>
    <property type="match status" value="1"/>
</dbReference>
<dbReference type="EMBL" id="FNHQ01000011">
    <property type="protein sequence ID" value="SDM67315.1"/>
    <property type="molecule type" value="Genomic_DNA"/>
</dbReference>
<dbReference type="OrthoDB" id="9773221at2"/>
<keyword evidence="6 7" id="KW-0472">Membrane</keyword>
<evidence type="ECO:0000256" key="7">
    <source>
        <dbReference type="RuleBase" id="RU363032"/>
    </source>
</evidence>
<dbReference type="AlphaFoldDB" id="A0A1G9V5Z7"/>
<dbReference type="PANTHER" id="PTHR43163:SF6">
    <property type="entry name" value="DIPEPTIDE TRANSPORT SYSTEM PERMEASE PROTEIN DPPB-RELATED"/>
    <property type="match status" value="1"/>
</dbReference>
<dbReference type="Gene3D" id="1.10.3720.10">
    <property type="entry name" value="MetI-like"/>
    <property type="match status" value="1"/>
</dbReference>
<dbReference type="InterPro" id="IPR000515">
    <property type="entry name" value="MetI-like"/>
</dbReference>
<protein>
    <submittedName>
        <fullName evidence="9">Peptide/nickel transport system permease protein</fullName>
    </submittedName>
</protein>
<dbReference type="STRING" id="349095.SAMN05660299_01333"/>
<feature type="transmembrane region" description="Helical" evidence="7">
    <location>
        <begin position="144"/>
        <end position="167"/>
    </location>
</feature>
<dbReference type="InterPro" id="IPR035906">
    <property type="entry name" value="MetI-like_sf"/>
</dbReference>
<sequence length="312" mass="34392">MKHYIQTRLLHLIPILIGITFLSFALMHTASTDTVDLLYEQNGGASPAAITAHKIALGLNKDFLGQYSDWICNILQGNMGTSFVSGQPVSSVIIEKIPATIELMVIAVLITLFISIPLGMVTAVKKGSWMDYMIRFSAFTGNALPDFFIGLLLLYFFAVKIPVFSFLNTDSNTAPILPALTLAIAMSAKYTRQIRGILLEELHKPYIQAARIRGVPYFYILTHYVLRSVLAPLLALLGVSVGSLLGGAAIVESIFLWDGIGKLAVDAIVMRDYPIIQAYVIWMSLIYVLINLAVDILCCFIDPRITIHEEGH</sequence>
<feature type="transmembrane region" description="Helical" evidence="7">
    <location>
        <begin position="276"/>
        <end position="301"/>
    </location>
</feature>
<name>A0A1G9V5Z7_9FIRM</name>
<dbReference type="PANTHER" id="PTHR43163">
    <property type="entry name" value="DIPEPTIDE TRANSPORT SYSTEM PERMEASE PROTEIN DPPB-RELATED"/>
    <property type="match status" value="1"/>
</dbReference>
<dbReference type="GO" id="GO:0055085">
    <property type="term" value="P:transmembrane transport"/>
    <property type="evidence" value="ECO:0007669"/>
    <property type="project" value="InterPro"/>
</dbReference>
<dbReference type="Proteomes" id="UP000199309">
    <property type="component" value="Unassembled WGS sequence"/>
</dbReference>
<keyword evidence="3" id="KW-1003">Cell membrane</keyword>
<dbReference type="Pfam" id="PF19300">
    <property type="entry name" value="BPD_transp_1_N"/>
    <property type="match status" value="1"/>
</dbReference>
<evidence type="ECO:0000256" key="6">
    <source>
        <dbReference type="ARBA" id="ARBA00023136"/>
    </source>
</evidence>
<evidence type="ECO:0000313" key="9">
    <source>
        <dbReference type="EMBL" id="SDM67315.1"/>
    </source>
</evidence>
<feature type="transmembrane region" description="Helical" evidence="7">
    <location>
        <begin position="233"/>
        <end position="256"/>
    </location>
</feature>
<evidence type="ECO:0000256" key="3">
    <source>
        <dbReference type="ARBA" id="ARBA00022475"/>
    </source>
</evidence>
<evidence type="ECO:0000256" key="5">
    <source>
        <dbReference type="ARBA" id="ARBA00022989"/>
    </source>
</evidence>
<proteinExistence type="inferred from homology"/>
<comment type="similarity">
    <text evidence="7">Belongs to the binding-protein-dependent transport system permease family.</text>
</comment>
<keyword evidence="4 7" id="KW-0812">Transmembrane</keyword>